<comment type="caution">
    <text evidence="2">The sequence shown here is derived from an EMBL/GenBank/DDBJ whole genome shotgun (WGS) entry which is preliminary data.</text>
</comment>
<proteinExistence type="predicted"/>
<reference evidence="2" key="1">
    <citation type="submission" date="2022-03" db="EMBL/GenBank/DDBJ databases">
        <authorList>
            <person name="Martin C."/>
        </authorList>
    </citation>
    <scope>NUCLEOTIDE SEQUENCE</scope>
</reference>
<dbReference type="Proteomes" id="UP000749559">
    <property type="component" value="Unassembled WGS sequence"/>
</dbReference>
<feature type="compositionally biased region" description="Basic residues" evidence="1">
    <location>
        <begin position="328"/>
        <end position="342"/>
    </location>
</feature>
<feature type="compositionally biased region" description="Basic residues" evidence="1">
    <location>
        <begin position="245"/>
        <end position="267"/>
    </location>
</feature>
<name>A0A8J1TWD5_OWEFU</name>
<sequence length="809" mass="94191">MSVARTVRDTKRHEQYNTIVSRAVNILETVEKSCPKNLAALKNILVPVTDIIAFIDPLEALDVLLSISGNIPVIKTKTVTKVYASLDKLTTTIWNNAMNTAKFQNRIPLLVPTNSDEHKQSIEKLKAWVKSEDGMKNRKKETWLPKLTAICTNENTQHGGIELVLENLISIGYVSKTGESKENLAYSFPSEFMMNVFRAIWENYVTRCKKDPIKTAKKKNIMESIIRDTTMDLSKVEKALMKNTNRYKKQGRRRKHKYKQRMSRSRSRGRESTKKYRRYCSRSRSISPKRKRFYTQIGSRSHHRRSRSNSLDDSEIFSQSDQSSPSRSRSRSRSPMSHRRSYQYRGSRSRSITQSPEQSRRRSYKRKGSRSRSRSLERSYKRRRRSYSDCHRRRHKRRKMHKRRPSTSTCSSSSDSSSCDSDSSTASYTNRYDQHTASHIDASMNTKEKQEQELVKLIKTTKVLKTLDPHIVRTVSIENITEIPNELKLETIPTLLLLHSMQSSKPKTMKAFKNAVKGACRFTYVTCPHEAFATFQQKKRQLKRKGQRQKKTSHQHDQVYIGSVVIKQEVKMVSKHLFEPLISDMGTTPNKLKAKKDKKYAKLAEKQQLELKKKAGKEFCESLWTQLKRKSRHHNATIMKAPTEQRRIILSNLQQWIDDITGSQSSKPINEQVSHILSKPELLNQFIKQCMLKTKISLDLIIDLLKQSKLVDEFQDGTIRVNYYIEEDPTLDDIAFNSENENLNDDEKCKVFDLHVLYNEMMRQYKGRPLGIDYEFPTEDALSSLENEVKTLYEQYIKNKDTTLIHHGH</sequence>
<feature type="compositionally biased region" description="Basic residues" evidence="1">
    <location>
        <begin position="380"/>
        <end position="405"/>
    </location>
</feature>
<dbReference type="EMBL" id="CAIIXF020000003">
    <property type="protein sequence ID" value="CAH1779540.1"/>
    <property type="molecule type" value="Genomic_DNA"/>
</dbReference>
<organism evidence="2 3">
    <name type="scientific">Owenia fusiformis</name>
    <name type="common">Polychaete worm</name>
    <dbReference type="NCBI Taxonomy" id="6347"/>
    <lineage>
        <taxon>Eukaryota</taxon>
        <taxon>Metazoa</taxon>
        <taxon>Spiralia</taxon>
        <taxon>Lophotrochozoa</taxon>
        <taxon>Annelida</taxon>
        <taxon>Polychaeta</taxon>
        <taxon>Sedentaria</taxon>
        <taxon>Canalipalpata</taxon>
        <taxon>Sabellida</taxon>
        <taxon>Oweniida</taxon>
        <taxon>Oweniidae</taxon>
        <taxon>Owenia</taxon>
    </lineage>
</organism>
<feature type="compositionally biased region" description="Basic residues" evidence="1">
    <location>
        <begin position="275"/>
        <end position="293"/>
    </location>
</feature>
<evidence type="ECO:0000256" key="1">
    <source>
        <dbReference type="SAM" id="MobiDB-lite"/>
    </source>
</evidence>
<feature type="compositionally biased region" description="Low complexity" evidence="1">
    <location>
        <begin position="318"/>
        <end position="327"/>
    </location>
</feature>
<feature type="region of interest" description="Disordered" evidence="1">
    <location>
        <begin position="242"/>
        <end position="426"/>
    </location>
</feature>
<evidence type="ECO:0000313" key="3">
    <source>
        <dbReference type="Proteomes" id="UP000749559"/>
    </source>
</evidence>
<feature type="compositionally biased region" description="Basic residues" evidence="1">
    <location>
        <begin position="361"/>
        <end position="373"/>
    </location>
</feature>
<evidence type="ECO:0000313" key="2">
    <source>
        <dbReference type="EMBL" id="CAH1779540.1"/>
    </source>
</evidence>
<protein>
    <submittedName>
        <fullName evidence="2">Uncharacterized protein</fullName>
    </submittedName>
</protein>
<dbReference type="AlphaFoldDB" id="A0A8J1TWD5"/>
<feature type="compositionally biased region" description="Low complexity" evidence="1">
    <location>
        <begin position="406"/>
        <end position="425"/>
    </location>
</feature>
<gene>
    <name evidence="2" type="ORF">OFUS_LOCUS6341</name>
</gene>
<keyword evidence="3" id="KW-1185">Reference proteome</keyword>
<accession>A0A8J1TWD5</accession>